<feature type="transmembrane region" description="Helical" evidence="2">
    <location>
        <begin position="79"/>
        <end position="100"/>
    </location>
</feature>
<evidence type="ECO:0000313" key="4">
    <source>
        <dbReference type="Proteomes" id="UP000177208"/>
    </source>
</evidence>
<evidence type="ECO:0000313" key="3">
    <source>
        <dbReference type="EMBL" id="OGK16072.1"/>
    </source>
</evidence>
<dbReference type="EMBL" id="MFZG01000027">
    <property type="protein sequence ID" value="OGK16072.1"/>
    <property type="molecule type" value="Genomic_DNA"/>
</dbReference>
<feature type="compositionally biased region" description="Acidic residues" evidence="1">
    <location>
        <begin position="143"/>
        <end position="152"/>
    </location>
</feature>
<comment type="caution">
    <text evidence="3">The sequence shown here is derived from an EMBL/GenBank/DDBJ whole genome shotgun (WGS) entry which is preliminary data.</text>
</comment>
<keyword evidence="2" id="KW-0472">Membrane</keyword>
<dbReference type="AlphaFoldDB" id="A0A1F7GBW1"/>
<keyword evidence="2" id="KW-1133">Transmembrane helix</keyword>
<name>A0A1F7GBW1_9BACT</name>
<proteinExistence type="predicted"/>
<feature type="transmembrane region" description="Helical" evidence="2">
    <location>
        <begin position="191"/>
        <end position="210"/>
    </location>
</feature>
<accession>A0A1F7GBW1</accession>
<feature type="region of interest" description="Disordered" evidence="1">
    <location>
        <begin position="143"/>
        <end position="177"/>
    </location>
</feature>
<protein>
    <submittedName>
        <fullName evidence="3">Uncharacterized protein</fullName>
    </submittedName>
</protein>
<evidence type="ECO:0000256" key="2">
    <source>
        <dbReference type="SAM" id="Phobius"/>
    </source>
</evidence>
<gene>
    <name evidence="3" type="ORF">A2774_01735</name>
</gene>
<feature type="compositionally biased region" description="Polar residues" evidence="1">
    <location>
        <begin position="166"/>
        <end position="177"/>
    </location>
</feature>
<feature type="transmembrane region" description="Helical" evidence="2">
    <location>
        <begin position="12"/>
        <end position="32"/>
    </location>
</feature>
<sequence>MDIITVLTSLNKIGLVAFIITLGFLVYEIYLLSKTRNTEEKPEVPQFKEDGQPVSPAQTIIREEKKRWNELLTSKNKTILVVLSILLIVFGILTAMEYFANNLTTSRVDSLSPSLIPTRPATKTIDTPTPILLPTEVLQVEQLEEPTPEVTEETPASKGTGEGFSEESTSVQATSTPAPTAIEKLPVTSNIINSLVLLGLAGILVLASLLL</sequence>
<reference evidence="3 4" key="1">
    <citation type="journal article" date="2016" name="Nat. Commun.">
        <title>Thousands of microbial genomes shed light on interconnected biogeochemical processes in an aquifer system.</title>
        <authorList>
            <person name="Anantharaman K."/>
            <person name="Brown C.T."/>
            <person name="Hug L.A."/>
            <person name="Sharon I."/>
            <person name="Castelle C.J."/>
            <person name="Probst A.J."/>
            <person name="Thomas B.C."/>
            <person name="Singh A."/>
            <person name="Wilkins M.J."/>
            <person name="Karaoz U."/>
            <person name="Brodie E.L."/>
            <person name="Williams K.H."/>
            <person name="Hubbard S.S."/>
            <person name="Banfield J.F."/>
        </authorList>
    </citation>
    <scope>NUCLEOTIDE SEQUENCE [LARGE SCALE GENOMIC DNA]</scope>
</reference>
<keyword evidence="2" id="KW-0812">Transmembrane</keyword>
<evidence type="ECO:0000256" key="1">
    <source>
        <dbReference type="SAM" id="MobiDB-lite"/>
    </source>
</evidence>
<organism evidence="3 4">
    <name type="scientific">Candidatus Roizmanbacteria bacterium RIFCSPHIGHO2_01_FULL_39_12c</name>
    <dbReference type="NCBI Taxonomy" id="1802031"/>
    <lineage>
        <taxon>Bacteria</taxon>
        <taxon>Candidatus Roizmaniibacteriota</taxon>
    </lineage>
</organism>
<dbReference type="Proteomes" id="UP000177208">
    <property type="component" value="Unassembled WGS sequence"/>
</dbReference>